<dbReference type="OMA" id="KCTNEGV"/>
<dbReference type="Pfam" id="PF03386">
    <property type="entry name" value="ENOD93"/>
    <property type="match status" value="1"/>
</dbReference>
<sequence>MENRSEMVNRSQQSLFLVGSPDETNKIKRAETSQQAGAIAGAKAAAVAAVASAIPTLGAVRVFPWAKANLNYTAQALIISSASIAAFFITADKTILQGARRNNEAQMKKVQQESK</sequence>
<dbReference type="EnsemblPlants" id="Bo00934s040.1">
    <property type="protein sequence ID" value="Bo00934s040.1"/>
    <property type="gene ID" value="Bo00934s040"/>
</dbReference>
<dbReference type="AlphaFoldDB" id="A0A0D2ZSD0"/>
<keyword evidence="1" id="KW-0812">Transmembrane</keyword>
<dbReference type="OrthoDB" id="634154at2759"/>
<reference evidence="2" key="1">
    <citation type="journal article" date="2014" name="Genome Biol.">
        <title>Transcriptome and methylome profiling reveals relics of genome dominance in the mesopolyploid Brassica oleracea.</title>
        <authorList>
            <person name="Parkin I.A."/>
            <person name="Koh C."/>
            <person name="Tang H."/>
            <person name="Robinson S.J."/>
            <person name="Kagale S."/>
            <person name="Clarke W.E."/>
            <person name="Town C.D."/>
            <person name="Nixon J."/>
            <person name="Krishnakumar V."/>
            <person name="Bidwell S.L."/>
            <person name="Denoeud F."/>
            <person name="Belcram H."/>
            <person name="Links M.G."/>
            <person name="Just J."/>
            <person name="Clarke C."/>
            <person name="Bender T."/>
            <person name="Huebert T."/>
            <person name="Mason A.S."/>
            <person name="Pires J.C."/>
            <person name="Barker G."/>
            <person name="Moore J."/>
            <person name="Walley P.G."/>
            <person name="Manoli S."/>
            <person name="Batley J."/>
            <person name="Edwards D."/>
            <person name="Nelson M.N."/>
            <person name="Wang X."/>
            <person name="Paterson A.H."/>
            <person name="King G."/>
            <person name="Bancroft I."/>
            <person name="Chalhoub B."/>
            <person name="Sharpe A.G."/>
        </authorList>
    </citation>
    <scope>NUCLEOTIDE SEQUENCE [LARGE SCALE GENOMIC DNA]</scope>
    <source>
        <strain evidence="2">cv. TO1000</strain>
    </source>
</reference>
<dbReference type="Proteomes" id="UP000032141">
    <property type="component" value="Unassembled WGS sequence"/>
</dbReference>
<keyword evidence="1" id="KW-1133">Transmembrane helix</keyword>
<evidence type="ECO:0000313" key="2">
    <source>
        <dbReference type="EnsemblPlants" id="Bo00934s040.1"/>
    </source>
</evidence>
<keyword evidence="3" id="KW-1185">Reference proteome</keyword>
<organism evidence="2 3">
    <name type="scientific">Brassica oleracea var. oleracea</name>
    <dbReference type="NCBI Taxonomy" id="109376"/>
    <lineage>
        <taxon>Eukaryota</taxon>
        <taxon>Viridiplantae</taxon>
        <taxon>Streptophyta</taxon>
        <taxon>Embryophyta</taxon>
        <taxon>Tracheophyta</taxon>
        <taxon>Spermatophyta</taxon>
        <taxon>Magnoliopsida</taxon>
        <taxon>eudicotyledons</taxon>
        <taxon>Gunneridae</taxon>
        <taxon>Pentapetalae</taxon>
        <taxon>rosids</taxon>
        <taxon>malvids</taxon>
        <taxon>Brassicales</taxon>
        <taxon>Brassicaceae</taxon>
        <taxon>Brassiceae</taxon>
        <taxon>Brassica</taxon>
    </lineage>
</organism>
<protein>
    <recommendedName>
        <fullName evidence="4">Early nodulin</fullName>
    </recommendedName>
</protein>
<accession>A0A0D2ZSD0</accession>
<dbReference type="GeneID" id="106320471"/>
<dbReference type="GO" id="GO:0005739">
    <property type="term" value="C:mitochondrion"/>
    <property type="evidence" value="ECO:0007669"/>
    <property type="project" value="EnsemblPlants"/>
</dbReference>
<dbReference type="KEGG" id="boe:106320471"/>
<feature type="transmembrane region" description="Helical" evidence="1">
    <location>
        <begin position="36"/>
        <end position="60"/>
    </location>
</feature>
<evidence type="ECO:0008006" key="4">
    <source>
        <dbReference type="Google" id="ProtNLM"/>
    </source>
</evidence>
<reference evidence="2" key="2">
    <citation type="submission" date="2015-06" db="UniProtKB">
        <authorList>
            <consortium name="EnsemblPlants"/>
        </authorList>
    </citation>
    <scope>IDENTIFICATION</scope>
</reference>
<dbReference type="HOGENOM" id="CLU_129521_1_1_1"/>
<keyword evidence="1" id="KW-0472">Membrane</keyword>
<evidence type="ECO:0000256" key="1">
    <source>
        <dbReference type="SAM" id="Phobius"/>
    </source>
</evidence>
<dbReference type="Gramene" id="Bo00934s040.1">
    <property type="protein sequence ID" value="Bo00934s040.1"/>
    <property type="gene ID" value="Bo00934s040"/>
</dbReference>
<dbReference type="STRING" id="109376.A0A0D2ZSD0"/>
<dbReference type="InterPro" id="IPR005050">
    <property type="entry name" value="Enod93"/>
</dbReference>
<proteinExistence type="predicted"/>
<dbReference type="RefSeq" id="XP_013614297.1">
    <property type="nucleotide sequence ID" value="XM_013758843.1"/>
</dbReference>
<dbReference type="PANTHER" id="PTHR33605">
    <property type="entry name" value="EARLY NODULIN-93"/>
    <property type="match status" value="1"/>
</dbReference>
<dbReference type="PANTHER" id="PTHR33605:SF3">
    <property type="entry name" value="EARLY NODULIN-LIKE PROTEIN"/>
    <property type="match status" value="1"/>
</dbReference>
<feature type="transmembrane region" description="Helical" evidence="1">
    <location>
        <begin position="72"/>
        <end position="91"/>
    </location>
</feature>
<dbReference type="eggNOG" id="ENOG502S1N5">
    <property type="taxonomic scope" value="Eukaryota"/>
</dbReference>
<evidence type="ECO:0000313" key="3">
    <source>
        <dbReference type="Proteomes" id="UP000032141"/>
    </source>
</evidence>
<name>A0A0D2ZSD0_BRAOL</name>